<dbReference type="RefSeq" id="WP_095636958.1">
    <property type="nucleotide sequence ID" value="NZ_NSKC01000004.1"/>
</dbReference>
<keyword evidence="1" id="KW-0812">Transmembrane</keyword>
<proteinExistence type="predicted"/>
<dbReference type="AlphaFoldDB" id="A0A2A2FDY5"/>
<evidence type="ECO:0000256" key="1">
    <source>
        <dbReference type="SAM" id="Phobius"/>
    </source>
</evidence>
<dbReference type="OrthoDB" id="118020at2157"/>
<dbReference type="InterPro" id="IPR012859">
    <property type="entry name" value="Pilin_N_archaeal"/>
</dbReference>
<keyword evidence="4" id="KW-1185">Reference proteome</keyword>
<dbReference type="InterPro" id="IPR013373">
    <property type="entry name" value="Flagellin/pilin_N_arc"/>
</dbReference>
<accession>A0A2A2FDY5</accession>
<reference evidence="3 4" key="1">
    <citation type="submission" date="2017-08" db="EMBL/GenBank/DDBJ databases">
        <title>The strain WRN001 was isolated from Binhai saline alkaline soil, Tianjin, China.</title>
        <authorList>
            <person name="Liu D."/>
            <person name="Zhang G."/>
        </authorList>
    </citation>
    <scope>NUCLEOTIDE SEQUENCE [LARGE SCALE GENOMIC DNA]</scope>
    <source>
        <strain evidence="3 4">WN019</strain>
    </source>
</reference>
<organism evidence="3 4">
    <name type="scientific">Halorubrum salipaludis</name>
    <dbReference type="NCBI Taxonomy" id="2032630"/>
    <lineage>
        <taxon>Archaea</taxon>
        <taxon>Methanobacteriati</taxon>
        <taxon>Methanobacteriota</taxon>
        <taxon>Stenosarchaea group</taxon>
        <taxon>Halobacteria</taxon>
        <taxon>Halobacteriales</taxon>
        <taxon>Haloferacaceae</taxon>
        <taxon>Halorubrum</taxon>
    </lineage>
</organism>
<evidence type="ECO:0000259" key="2">
    <source>
        <dbReference type="Pfam" id="PF07790"/>
    </source>
</evidence>
<dbReference type="NCBIfam" id="TIGR02537">
    <property type="entry name" value="arch_flag_Nterm"/>
    <property type="match status" value="1"/>
</dbReference>
<comment type="caution">
    <text evidence="3">The sequence shown here is derived from an EMBL/GenBank/DDBJ whole genome shotgun (WGS) entry which is preliminary data.</text>
</comment>
<dbReference type="EMBL" id="NSKC01000004">
    <property type="protein sequence ID" value="PAU83701.1"/>
    <property type="molecule type" value="Genomic_DNA"/>
</dbReference>
<dbReference type="Proteomes" id="UP000218083">
    <property type="component" value="Unassembled WGS sequence"/>
</dbReference>
<name>A0A2A2FDY5_9EURY</name>
<feature type="transmembrane region" description="Helical" evidence="1">
    <location>
        <begin position="12"/>
        <end position="38"/>
    </location>
</feature>
<gene>
    <name evidence="3" type="ORF">CK500_09325</name>
</gene>
<keyword evidence="1" id="KW-1133">Transmembrane helix</keyword>
<feature type="domain" description="Archaeal Type IV pilin N-terminal" evidence="2">
    <location>
        <begin position="8"/>
        <end position="91"/>
    </location>
</feature>
<sequence length="197" mass="21418">MDAPGDERAVTPAVGVVLIVAITVVLAGVIGVFAFGIVDDLGERPTFAALDLTFEEEPASAPDYDEFRWDLKLTNRGGETVEADEIVVYLDHGDQRVTGTLNRSLRSGETVELTVVHNNQDGETIPDGLSCSDVNVACRLAGDEDNYPEDDRVRLQMIHEPSNSILYREEIGISGEYGIFNGNPSDIDITDETLTFA</sequence>
<protein>
    <submittedName>
        <fullName evidence="3">Type IV pilin</fullName>
    </submittedName>
</protein>
<evidence type="ECO:0000313" key="3">
    <source>
        <dbReference type="EMBL" id="PAU83701.1"/>
    </source>
</evidence>
<evidence type="ECO:0000313" key="4">
    <source>
        <dbReference type="Proteomes" id="UP000218083"/>
    </source>
</evidence>
<dbReference type="Pfam" id="PF07790">
    <property type="entry name" value="Pilin_N"/>
    <property type="match status" value="1"/>
</dbReference>
<keyword evidence="1" id="KW-0472">Membrane</keyword>